<dbReference type="InterPro" id="IPR036593">
    <property type="entry name" value="CPE0013-like_sf"/>
</dbReference>
<gene>
    <name evidence="1" type="ORF">BBG48_010700</name>
</gene>
<reference evidence="1 2" key="1">
    <citation type="journal article" date="2016" name="Genome Announc.">
        <title>Draft Genome Sequence of Criibacterium bergeronii gen. nov., sp. nov., Strain CCRI-22567T, Isolated from a Vaginal Sample from a Woman with Bacterial Vaginosis.</title>
        <authorList>
            <person name="Maheux A.F."/>
            <person name="Berube E."/>
            <person name="Boudreau D.K."/>
            <person name="Raymond F."/>
            <person name="Corbeil J."/>
            <person name="Roy P.H."/>
            <person name="Boissinot M."/>
            <person name="Omar R.F."/>
        </authorList>
    </citation>
    <scope>NUCLEOTIDE SEQUENCE [LARGE SCALE GENOMIC DNA]</scope>
    <source>
        <strain evidence="1 2">CCRI-22567</strain>
    </source>
</reference>
<dbReference type="InterPro" id="IPR012460">
    <property type="entry name" value="DUF1667"/>
</dbReference>
<dbReference type="EMBL" id="MBEW02000060">
    <property type="protein sequence ID" value="RDY20339.1"/>
    <property type="molecule type" value="Genomic_DNA"/>
</dbReference>
<protein>
    <submittedName>
        <fullName evidence="1">DUF1667 domain-containing protein</fullName>
    </submittedName>
</protein>
<dbReference type="Gene3D" id="3.10.530.10">
    <property type="entry name" value="CPE0013-like"/>
    <property type="match status" value="1"/>
</dbReference>
<comment type="caution">
    <text evidence="1">The sequence shown here is derived from an EMBL/GenBank/DDBJ whole genome shotgun (WGS) entry which is preliminary data.</text>
</comment>
<name>A0A371IIN3_9FIRM</name>
<keyword evidence="2" id="KW-1185">Reference proteome</keyword>
<dbReference type="PANTHER" id="PTHR39450:SF1">
    <property type="entry name" value="DUF1667 DOMAIN-CONTAINING PROTEIN"/>
    <property type="match status" value="1"/>
</dbReference>
<accession>A0A371IIN3</accession>
<dbReference type="PANTHER" id="PTHR39450">
    <property type="entry name" value="MOLYBDOPTERIN OXIDOREDUCTASE, 4FE-4S CLUSTER-BINDING SUBUNIT"/>
    <property type="match status" value="1"/>
</dbReference>
<dbReference type="RefSeq" id="WP_068913332.1">
    <property type="nucleotide sequence ID" value="NZ_MBEW02000060.1"/>
</dbReference>
<evidence type="ECO:0000313" key="1">
    <source>
        <dbReference type="EMBL" id="RDY20339.1"/>
    </source>
</evidence>
<dbReference type="STRING" id="1871336.BBG48_10265"/>
<organism evidence="1 2">
    <name type="scientific">Criibacterium bergeronii</name>
    <dbReference type="NCBI Taxonomy" id="1871336"/>
    <lineage>
        <taxon>Bacteria</taxon>
        <taxon>Bacillati</taxon>
        <taxon>Bacillota</taxon>
        <taxon>Clostridia</taxon>
        <taxon>Peptostreptococcales</taxon>
        <taxon>Filifactoraceae</taxon>
        <taxon>Criibacterium</taxon>
    </lineage>
</organism>
<sequence>MKIVDMTCINCPLGCRLHVEINDQGEVTVAGNTCKLGENYAKQEAVSPKRIVTSIVRVDGIANAHTLSVKTKEPVPKSKIFEVMDELKTVKITSKTKIGDVVVNNIADTGVDIIATSNVG</sequence>
<dbReference type="Proteomes" id="UP000093352">
    <property type="component" value="Unassembled WGS sequence"/>
</dbReference>
<dbReference type="SUPFAM" id="SSF160148">
    <property type="entry name" value="CPE0013-like"/>
    <property type="match status" value="1"/>
</dbReference>
<evidence type="ECO:0000313" key="2">
    <source>
        <dbReference type="Proteomes" id="UP000093352"/>
    </source>
</evidence>
<proteinExistence type="predicted"/>
<dbReference type="Pfam" id="PF07892">
    <property type="entry name" value="DUF1667"/>
    <property type="match status" value="1"/>
</dbReference>
<dbReference type="AlphaFoldDB" id="A0A371IIN3"/>